<keyword evidence="6 9" id="KW-0500">Molybdenum</keyword>
<reference evidence="12" key="1">
    <citation type="journal article" date="2019" name="Int. J. Syst. Evol. Microbiol.">
        <title>The Global Catalogue of Microorganisms (GCM) 10K type strain sequencing project: providing services to taxonomists for standard genome sequencing and annotation.</title>
        <authorList>
            <consortium name="The Broad Institute Genomics Platform"/>
            <consortium name="The Broad Institute Genome Sequencing Center for Infectious Disease"/>
            <person name="Wu L."/>
            <person name="Ma J."/>
        </authorList>
    </citation>
    <scope>NUCLEOTIDE SEQUENCE [LARGE SCALE GENOMIC DNA]</scope>
    <source>
        <strain evidence="12">CGMCC 1.13574</strain>
    </source>
</reference>
<dbReference type="SMART" id="SM00852">
    <property type="entry name" value="MoCF_biosynth"/>
    <property type="match status" value="1"/>
</dbReference>
<keyword evidence="7 9" id="KW-0501">Molybdenum cofactor biosynthesis</keyword>
<dbReference type="Gene3D" id="3.90.105.10">
    <property type="entry name" value="Molybdopterin biosynthesis moea protein, domain 2"/>
    <property type="match status" value="1"/>
</dbReference>
<evidence type="ECO:0000256" key="1">
    <source>
        <dbReference type="ARBA" id="ARBA00002901"/>
    </source>
</evidence>
<dbReference type="InterPro" id="IPR036688">
    <property type="entry name" value="MoeA_C_domain_IV_sf"/>
</dbReference>
<dbReference type="EC" id="2.10.1.1" evidence="4 9"/>
<keyword evidence="9" id="KW-0479">Metal-binding</keyword>
<evidence type="ECO:0000256" key="6">
    <source>
        <dbReference type="ARBA" id="ARBA00022505"/>
    </source>
</evidence>
<dbReference type="NCBIfam" id="NF045515">
    <property type="entry name" value="Glp_gephyrin"/>
    <property type="match status" value="1"/>
</dbReference>
<evidence type="ECO:0000313" key="11">
    <source>
        <dbReference type="EMBL" id="MFD2172258.1"/>
    </source>
</evidence>
<sequence>MEMLLRLEQAWQLSLDRVSACGVERVPLGASQGRVLAEHVVAKSPLPPFDRSALDGYAVRAADLVGTTAERPIELQVVEEVPAGTVATHAVASGQAVRIMTGAPIPSGADAIVRKEAAEEVDGTVRILLEVPRGEAISRQGEDAPAGAELLRAGRQIGAAEIALLATEGAETVLVYRRPRVGILVSGREVRPLADRLLPGQIRDSNGPMIAAMVRDMGAEPMLYGQVGDELAEIVPLLNKAVAECDLVLTTGGVSVGDHDLMREAFVQAGGRLLFWKVLMRPGTPVAFAEIEQTPVYGLSGNPAAAFINYALLVQPLLRKLAGWEHVLHRPVKAYLECETTSGVIGMDRFLRAQLVSQEGRLVARVGKGQKAAILTSLAGIQGLVRIPARSEMRSGELVEVYLLREGAIGR</sequence>
<dbReference type="InterPro" id="IPR005111">
    <property type="entry name" value="MoeA_C_domain_IV"/>
</dbReference>
<organism evidence="11 12">
    <name type="scientific">Tumebacillus lipolyticus</name>
    <dbReference type="NCBI Taxonomy" id="1280370"/>
    <lineage>
        <taxon>Bacteria</taxon>
        <taxon>Bacillati</taxon>
        <taxon>Bacillota</taxon>
        <taxon>Bacilli</taxon>
        <taxon>Bacillales</taxon>
        <taxon>Alicyclobacillaceae</taxon>
        <taxon>Tumebacillus</taxon>
    </lineage>
</organism>
<keyword evidence="9" id="KW-0808">Transferase</keyword>
<dbReference type="InterPro" id="IPR036425">
    <property type="entry name" value="MoaB/Mog-like_dom_sf"/>
</dbReference>
<evidence type="ECO:0000259" key="10">
    <source>
        <dbReference type="SMART" id="SM00852"/>
    </source>
</evidence>
<evidence type="ECO:0000256" key="2">
    <source>
        <dbReference type="ARBA" id="ARBA00005046"/>
    </source>
</evidence>
<evidence type="ECO:0000256" key="4">
    <source>
        <dbReference type="ARBA" id="ARBA00013269"/>
    </source>
</evidence>
<dbReference type="InterPro" id="IPR005110">
    <property type="entry name" value="MoeA_linker/N"/>
</dbReference>
<keyword evidence="9" id="KW-0460">Magnesium</keyword>
<dbReference type="SUPFAM" id="SSF53218">
    <property type="entry name" value="Molybdenum cofactor biosynthesis proteins"/>
    <property type="match status" value="1"/>
</dbReference>
<evidence type="ECO:0000313" key="12">
    <source>
        <dbReference type="Proteomes" id="UP001597343"/>
    </source>
</evidence>
<comment type="pathway">
    <text evidence="2 9">Cofactor biosynthesis; molybdopterin biosynthesis.</text>
</comment>
<dbReference type="Gene3D" id="2.170.190.11">
    <property type="entry name" value="Molybdopterin biosynthesis moea protein, domain 3"/>
    <property type="match status" value="1"/>
</dbReference>
<comment type="similarity">
    <text evidence="3 9">Belongs to the MoeA family.</text>
</comment>
<protein>
    <recommendedName>
        <fullName evidence="5 9">Molybdopterin molybdenumtransferase</fullName>
        <ecNumber evidence="4 9">2.10.1.1</ecNumber>
    </recommendedName>
</protein>
<dbReference type="PANTHER" id="PTHR10192:SF5">
    <property type="entry name" value="GEPHYRIN"/>
    <property type="match status" value="1"/>
</dbReference>
<dbReference type="InterPro" id="IPR001453">
    <property type="entry name" value="MoaB/Mog_dom"/>
</dbReference>
<name>A0ABW5A4C7_9BACL</name>
<dbReference type="CDD" id="cd00887">
    <property type="entry name" value="MoeA"/>
    <property type="match status" value="1"/>
</dbReference>
<dbReference type="RefSeq" id="WP_386049645.1">
    <property type="nucleotide sequence ID" value="NZ_JBHUIO010000019.1"/>
</dbReference>
<dbReference type="NCBIfam" id="TIGR00177">
    <property type="entry name" value="molyb_syn"/>
    <property type="match status" value="1"/>
</dbReference>
<evidence type="ECO:0000256" key="5">
    <source>
        <dbReference type="ARBA" id="ARBA00021108"/>
    </source>
</evidence>
<accession>A0ABW5A4C7</accession>
<gene>
    <name evidence="11" type="primary">glp</name>
    <name evidence="11" type="ORF">ACFSOY_20120</name>
</gene>
<dbReference type="Pfam" id="PF00994">
    <property type="entry name" value="MoCF_biosynth"/>
    <property type="match status" value="1"/>
</dbReference>
<dbReference type="EMBL" id="JBHUIO010000019">
    <property type="protein sequence ID" value="MFD2172258.1"/>
    <property type="molecule type" value="Genomic_DNA"/>
</dbReference>
<evidence type="ECO:0000256" key="9">
    <source>
        <dbReference type="RuleBase" id="RU365090"/>
    </source>
</evidence>
<comment type="cofactor">
    <cofactor evidence="9">
        <name>Mg(2+)</name>
        <dbReference type="ChEBI" id="CHEBI:18420"/>
    </cofactor>
</comment>
<dbReference type="Gene3D" id="3.40.980.10">
    <property type="entry name" value="MoaB/Mog-like domain"/>
    <property type="match status" value="1"/>
</dbReference>
<proteinExistence type="inferred from homology"/>
<dbReference type="Proteomes" id="UP001597343">
    <property type="component" value="Unassembled WGS sequence"/>
</dbReference>
<dbReference type="InterPro" id="IPR036135">
    <property type="entry name" value="MoeA_linker/N_sf"/>
</dbReference>
<comment type="catalytic activity">
    <reaction evidence="8">
        <text>adenylyl-molybdopterin + molybdate = Mo-molybdopterin + AMP + H(+)</text>
        <dbReference type="Rhea" id="RHEA:35047"/>
        <dbReference type="ChEBI" id="CHEBI:15378"/>
        <dbReference type="ChEBI" id="CHEBI:36264"/>
        <dbReference type="ChEBI" id="CHEBI:62727"/>
        <dbReference type="ChEBI" id="CHEBI:71302"/>
        <dbReference type="ChEBI" id="CHEBI:456215"/>
        <dbReference type="EC" id="2.10.1.1"/>
    </reaction>
</comment>
<comment type="function">
    <text evidence="1 9">Catalyzes the insertion of molybdate into adenylated molybdopterin with the concomitant release of AMP.</text>
</comment>
<keyword evidence="12" id="KW-1185">Reference proteome</keyword>
<dbReference type="Pfam" id="PF03454">
    <property type="entry name" value="MoeA_C"/>
    <property type="match status" value="1"/>
</dbReference>
<evidence type="ECO:0000256" key="7">
    <source>
        <dbReference type="ARBA" id="ARBA00023150"/>
    </source>
</evidence>
<dbReference type="Pfam" id="PF03453">
    <property type="entry name" value="MoeA_N"/>
    <property type="match status" value="1"/>
</dbReference>
<comment type="caution">
    <text evidence="11">The sequence shown here is derived from an EMBL/GenBank/DDBJ whole genome shotgun (WGS) entry which is preliminary data.</text>
</comment>
<dbReference type="SUPFAM" id="SSF63867">
    <property type="entry name" value="MoeA C-terminal domain-like"/>
    <property type="match status" value="1"/>
</dbReference>
<evidence type="ECO:0000256" key="8">
    <source>
        <dbReference type="ARBA" id="ARBA00047317"/>
    </source>
</evidence>
<dbReference type="InterPro" id="IPR038987">
    <property type="entry name" value="MoeA-like"/>
</dbReference>
<dbReference type="SUPFAM" id="SSF63882">
    <property type="entry name" value="MoeA N-terminal region -like"/>
    <property type="match status" value="1"/>
</dbReference>
<feature type="domain" description="MoaB/Mog" evidence="10">
    <location>
        <begin position="182"/>
        <end position="320"/>
    </location>
</feature>
<evidence type="ECO:0000256" key="3">
    <source>
        <dbReference type="ARBA" id="ARBA00010763"/>
    </source>
</evidence>
<dbReference type="PANTHER" id="PTHR10192">
    <property type="entry name" value="MOLYBDOPTERIN BIOSYNTHESIS PROTEIN"/>
    <property type="match status" value="1"/>
</dbReference>
<dbReference type="Gene3D" id="2.40.340.10">
    <property type="entry name" value="MoeA, C-terminal, domain IV"/>
    <property type="match status" value="1"/>
</dbReference>